<keyword evidence="3" id="KW-1003">Cell membrane</keyword>
<dbReference type="Pfam" id="PF02386">
    <property type="entry name" value="TrkH"/>
    <property type="match status" value="1"/>
</dbReference>
<keyword evidence="5 9" id="KW-1133">Transmembrane helix</keyword>
<evidence type="ECO:0000313" key="11">
    <source>
        <dbReference type="Proteomes" id="UP001500957"/>
    </source>
</evidence>
<dbReference type="PANTHER" id="PTHR32024">
    <property type="entry name" value="TRK SYSTEM POTASSIUM UPTAKE PROTEIN TRKG-RELATED"/>
    <property type="match status" value="1"/>
</dbReference>
<evidence type="ECO:0000256" key="6">
    <source>
        <dbReference type="ARBA" id="ARBA00023065"/>
    </source>
</evidence>
<feature type="region of interest" description="Disordered" evidence="8">
    <location>
        <begin position="1"/>
        <end position="20"/>
    </location>
</feature>
<dbReference type="EMBL" id="BAAAHE010000035">
    <property type="protein sequence ID" value="GAA0629480.1"/>
    <property type="molecule type" value="Genomic_DNA"/>
</dbReference>
<evidence type="ECO:0000256" key="8">
    <source>
        <dbReference type="SAM" id="MobiDB-lite"/>
    </source>
</evidence>
<evidence type="ECO:0000256" key="4">
    <source>
        <dbReference type="ARBA" id="ARBA00022692"/>
    </source>
</evidence>
<dbReference type="PANTHER" id="PTHR32024:SF1">
    <property type="entry name" value="KTR SYSTEM POTASSIUM UPTAKE PROTEIN B"/>
    <property type="match status" value="1"/>
</dbReference>
<dbReference type="Proteomes" id="UP001500957">
    <property type="component" value="Unassembled WGS sequence"/>
</dbReference>
<feature type="transmembrane region" description="Helical" evidence="9">
    <location>
        <begin position="423"/>
        <end position="445"/>
    </location>
</feature>
<feature type="transmembrane region" description="Helical" evidence="9">
    <location>
        <begin position="60"/>
        <end position="79"/>
    </location>
</feature>
<organism evidence="10 11">
    <name type="scientific">Sporichthya brevicatena</name>
    <dbReference type="NCBI Taxonomy" id="171442"/>
    <lineage>
        <taxon>Bacteria</taxon>
        <taxon>Bacillati</taxon>
        <taxon>Actinomycetota</taxon>
        <taxon>Actinomycetes</taxon>
        <taxon>Sporichthyales</taxon>
        <taxon>Sporichthyaceae</taxon>
        <taxon>Sporichthya</taxon>
    </lineage>
</organism>
<evidence type="ECO:0000256" key="1">
    <source>
        <dbReference type="ARBA" id="ARBA00004651"/>
    </source>
</evidence>
<feature type="transmembrane region" description="Helical" evidence="9">
    <location>
        <begin position="367"/>
        <end position="388"/>
    </location>
</feature>
<keyword evidence="6" id="KW-0406">Ion transport</keyword>
<keyword evidence="4 9" id="KW-0812">Transmembrane</keyword>
<name>A0ABP3S9L1_9ACTN</name>
<dbReference type="RefSeq" id="WP_344607375.1">
    <property type="nucleotide sequence ID" value="NZ_BAAAHE010000035.1"/>
</dbReference>
<accession>A0ABP3S9L1</accession>
<evidence type="ECO:0000256" key="2">
    <source>
        <dbReference type="ARBA" id="ARBA00022448"/>
    </source>
</evidence>
<keyword evidence="2" id="KW-0813">Transport</keyword>
<protein>
    <submittedName>
        <fullName evidence="10">Potassium transporter TrkG</fullName>
    </submittedName>
</protein>
<feature type="transmembrane region" description="Helical" evidence="9">
    <location>
        <begin position="315"/>
        <end position="346"/>
    </location>
</feature>
<evidence type="ECO:0000256" key="9">
    <source>
        <dbReference type="SAM" id="Phobius"/>
    </source>
</evidence>
<feature type="transmembrane region" description="Helical" evidence="9">
    <location>
        <begin position="141"/>
        <end position="163"/>
    </location>
</feature>
<reference evidence="11" key="1">
    <citation type="journal article" date="2019" name="Int. J. Syst. Evol. Microbiol.">
        <title>The Global Catalogue of Microorganisms (GCM) 10K type strain sequencing project: providing services to taxonomists for standard genome sequencing and annotation.</title>
        <authorList>
            <consortium name="The Broad Institute Genomics Platform"/>
            <consortium name="The Broad Institute Genome Sequencing Center for Infectious Disease"/>
            <person name="Wu L."/>
            <person name="Ma J."/>
        </authorList>
    </citation>
    <scope>NUCLEOTIDE SEQUENCE [LARGE SCALE GENOMIC DNA]</scope>
    <source>
        <strain evidence="11">JCM 10671</strain>
    </source>
</reference>
<sequence length="462" mass="49648">MSDPERSAVDERRARRERRAREQLAHPARLIAVGFGLAVFTGTALLSLPFATESGERASFVDALFTGTSGVCVTGLAIVDTGAEWSTFGEVVIMLLMQVGGLGIMTMATVVALILSRRLGLRARLLVQAETRALRLQDVRLVLRGIVLYSLCVEAVVTAILTVRFATHYDMSWGRAAYDGLFHAISAFNSGGLSLYSDSMSRFVRDPIVSLTVSLAVLLGSLGYLVLFELRRNWRRPREWSVFTQLTLGVTAALVVLGTALLTIAEWNNPRTFGPLDVPDKLIAGFFAAVMPRSGGLNSVDTGAMNDESLLVQTALMFIGGGSASTAGGIKVTTFGLLAFVIWAEMRGEAKVVVGRRAIPEANQRQALSVALLGIGLVMTGTLVLLGLSDYPLDRVLFEATSAFGTVGLSTGITPELDRAAQLVLVALMFVGRIGPLTLASALALRERDRRYELPEERTIVG</sequence>
<evidence type="ECO:0000256" key="3">
    <source>
        <dbReference type="ARBA" id="ARBA00022475"/>
    </source>
</evidence>
<feature type="transmembrane region" description="Helical" evidence="9">
    <location>
        <begin position="208"/>
        <end position="228"/>
    </location>
</feature>
<dbReference type="InterPro" id="IPR003445">
    <property type="entry name" value="Cat_transpt"/>
</dbReference>
<evidence type="ECO:0000313" key="10">
    <source>
        <dbReference type="EMBL" id="GAA0629480.1"/>
    </source>
</evidence>
<feature type="transmembrane region" description="Helical" evidence="9">
    <location>
        <begin position="91"/>
        <end position="115"/>
    </location>
</feature>
<feature type="transmembrane region" description="Helical" evidence="9">
    <location>
        <begin position="28"/>
        <end position="48"/>
    </location>
</feature>
<keyword evidence="7 9" id="KW-0472">Membrane</keyword>
<keyword evidence="11" id="KW-1185">Reference proteome</keyword>
<comment type="subcellular location">
    <subcellularLocation>
        <location evidence="1">Cell membrane</location>
        <topology evidence="1">Multi-pass membrane protein</topology>
    </subcellularLocation>
</comment>
<feature type="transmembrane region" description="Helical" evidence="9">
    <location>
        <begin position="240"/>
        <end position="265"/>
    </location>
</feature>
<evidence type="ECO:0000256" key="5">
    <source>
        <dbReference type="ARBA" id="ARBA00022989"/>
    </source>
</evidence>
<proteinExistence type="predicted"/>
<comment type="caution">
    <text evidence="10">The sequence shown here is derived from an EMBL/GenBank/DDBJ whole genome shotgun (WGS) entry which is preliminary data.</text>
</comment>
<evidence type="ECO:0000256" key="7">
    <source>
        <dbReference type="ARBA" id="ARBA00023136"/>
    </source>
</evidence>
<gene>
    <name evidence="10" type="ORF">GCM10009547_36460</name>
</gene>